<dbReference type="Proteomes" id="UP000541470">
    <property type="component" value="Unassembled WGS sequence"/>
</dbReference>
<keyword evidence="3" id="KW-0378">Hydrolase</keyword>
<dbReference type="AlphaFoldDB" id="A0A7Y0AYE1"/>
<dbReference type="SUPFAM" id="SSF53092">
    <property type="entry name" value="Creatinase/prolidase N-terminal domain"/>
    <property type="match status" value="1"/>
</dbReference>
<keyword evidence="3" id="KW-0031">Aminopeptidase</keyword>
<feature type="domain" description="Creatinase N-terminal" evidence="2">
    <location>
        <begin position="109"/>
        <end position="185"/>
    </location>
</feature>
<dbReference type="InterPro" id="IPR000587">
    <property type="entry name" value="Creatinase_N"/>
</dbReference>
<dbReference type="GO" id="GO:0004177">
    <property type="term" value="F:aminopeptidase activity"/>
    <property type="evidence" value="ECO:0007669"/>
    <property type="project" value="UniProtKB-KW"/>
</dbReference>
<keyword evidence="4" id="KW-1185">Reference proteome</keyword>
<evidence type="ECO:0000259" key="2">
    <source>
        <dbReference type="Pfam" id="PF01321"/>
    </source>
</evidence>
<dbReference type="PANTHER" id="PTHR46112">
    <property type="entry name" value="AMINOPEPTIDASE"/>
    <property type="match status" value="1"/>
</dbReference>
<organism evidence="3 4">
    <name type="scientific">Rhizobium terricola</name>
    <dbReference type="NCBI Taxonomy" id="2728849"/>
    <lineage>
        <taxon>Bacteria</taxon>
        <taxon>Pseudomonadati</taxon>
        <taxon>Pseudomonadota</taxon>
        <taxon>Alphaproteobacteria</taxon>
        <taxon>Hyphomicrobiales</taxon>
        <taxon>Rhizobiaceae</taxon>
        <taxon>Rhizobium/Agrobacterium group</taxon>
        <taxon>Rhizobium</taxon>
    </lineage>
</organism>
<dbReference type="InterPro" id="IPR029149">
    <property type="entry name" value="Creatin/AminoP/Spt16_N"/>
</dbReference>
<dbReference type="SUPFAM" id="SSF55920">
    <property type="entry name" value="Creatinase/aminopeptidase"/>
    <property type="match status" value="1"/>
</dbReference>
<reference evidence="3 4" key="1">
    <citation type="submission" date="2020-04" db="EMBL/GenBank/DDBJ databases">
        <title>Rhizobium sp. S-51 isolated from soil.</title>
        <authorList>
            <person name="Dahal R.H."/>
        </authorList>
    </citation>
    <scope>NUCLEOTIDE SEQUENCE [LARGE SCALE GENOMIC DNA]</scope>
    <source>
        <strain evidence="3 4">S-51</strain>
    </source>
</reference>
<dbReference type="Gene3D" id="3.40.350.10">
    <property type="entry name" value="Creatinase/prolidase N-terminal domain"/>
    <property type="match status" value="1"/>
</dbReference>
<dbReference type="PANTHER" id="PTHR46112:SF2">
    <property type="entry name" value="XAA-PRO AMINOPEPTIDASE P-RELATED"/>
    <property type="match status" value="1"/>
</dbReference>
<dbReference type="InterPro" id="IPR000994">
    <property type="entry name" value="Pept_M24"/>
</dbReference>
<gene>
    <name evidence="3" type="ORF">HHL25_16395</name>
</gene>
<evidence type="ECO:0000259" key="1">
    <source>
        <dbReference type="Pfam" id="PF00557"/>
    </source>
</evidence>
<dbReference type="Gene3D" id="3.90.230.10">
    <property type="entry name" value="Creatinase/methionine aminopeptidase superfamily"/>
    <property type="match status" value="1"/>
</dbReference>
<sequence length="415" mass="43954">MSDIDRRRAERLMAEAGLDALAIFQPEAFRYVVGAPAGVAMMWGRAGAAIAVVPADAAIRIGAVASDHAAGQIRKAAPEVDLRTHRIWIDMVDLAVLADNADAGGEAVDAAYRSQARAGARPETFDREACFALLAEILEENGLATGRIGVDLEFVPAADFEALKRALPRATFVDGSIVLKRLRAVKSPREIELLRRASFAAEAGLVRMAEAVAPGVPLAVLSSAWKAGAQAAASAGGFALSGHWDYISVGSDLSDMNARVVPGAIIKADVGTLVDGYSSDGARTFSFGPPAPLARRIFSALENAFAAGLAELRPGNRFDAIHAAMLSSMRRDGFTEYHRGHFGHSVGGGVGIEEWPFFSANSGEILKPNMVVALEAPFYAEGLGALMIEDQFLVTEAGVEAMNRLPRELRDLSAR</sequence>
<accession>A0A7Y0AYE1</accession>
<dbReference type="EMBL" id="JABBGK010000003">
    <property type="protein sequence ID" value="NML75711.1"/>
    <property type="molecule type" value="Genomic_DNA"/>
</dbReference>
<dbReference type="InterPro" id="IPR036005">
    <property type="entry name" value="Creatinase/aminopeptidase-like"/>
</dbReference>
<dbReference type="RefSeq" id="WP_169593539.1">
    <property type="nucleotide sequence ID" value="NZ_JABBGK010000003.1"/>
</dbReference>
<keyword evidence="3" id="KW-0645">Protease</keyword>
<comment type="caution">
    <text evidence="3">The sequence shown here is derived from an EMBL/GenBank/DDBJ whole genome shotgun (WGS) entry which is preliminary data.</text>
</comment>
<protein>
    <submittedName>
        <fullName evidence="3">Aminopeptidase P family protein</fullName>
    </submittedName>
</protein>
<dbReference type="Pfam" id="PF00557">
    <property type="entry name" value="Peptidase_M24"/>
    <property type="match status" value="1"/>
</dbReference>
<evidence type="ECO:0000313" key="3">
    <source>
        <dbReference type="EMBL" id="NML75711.1"/>
    </source>
</evidence>
<feature type="domain" description="Peptidase M24" evidence="1">
    <location>
        <begin position="192"/>
        <end position="396"/>
    </location>
</feature>
<name>A0A7Y0AYE1_9HYPH</name>
<dbReference type="InterPro" id="IPR050659">
    <property type="entry name" value="Peptidase_M24B"/>
</dbReference>
<evidence type="ECO:0000313" key="4">
    <source>
        <dbReference type="Proteomes" id="UP000541470"/>
    </source>
</evidence>
<dbReference type="CDD" id="cd01066">
    <property type="entry name" value="APP_MetAP"/>
    <property type="match status" value="1"/>
</dbReference>
<proteinExistence type="predicted"/>
<dbReference type="Pfam" id="PF01321">
    <property type="entry name" value="Creatinase_N"/>
    <property type="match status" value="1"/>
</dbReference>